<evidence type="ECO:0000256" key="1">
    <source>
        <dbReference type="ARBA" id="ARBA00006252"/>
    </source>
</evidence>
<dbReference type="PANTHER" id="PTHR10204:SF34">
    <property type="entry name" value="NAD(P)H DEHYDROGENASE [QUINONE] 1 ISOFORM 1"/>
    <property type="match status" value="1"/>
</dbReference>
<evidence type="ECO:0000313" key="5">
    <source>
        <dbReference type="Proteomes" id="UP001596501"/>
    </source>
</evidence>
<dbReference type="InterPro" id="IPR051545">
    <property type="entry name" value="NAD(P)H_dehydrogenase_qn"/>
</dbReference>
<comment type="similarity">
    <text evidence="1">Belongs to the NAD(P)H dehydrogenase (quinone) family.</text>
</comment>
<evidence type="ECO:0000256" key="2">
    <source>
        <dbReference type="ARBA" id="ARBA00023002"/>
    </source>
</evidence>
<feature type="domain" description="Flavodoxin-like fold" evidence="3">
    <location>
        <begin position="6"/>
        <end position="211"/>
    </location>
</feature>
<dbReference type="InterPro" id="IPR003680">
    <property type="entry name" value="Flavodoxin_fold"/>
</dbReference>
<dbReference type="EC" id="1.6.99.-" evidence="4"/>
<dbReference type="Pfam" id="PF02525">
    <property type="entry name" value="Flavodoxin_2"/>
    <property type="match status" value="1"/>
</dbReference>
<keyword evidence="5" id="KW-1185">Reference proteome</keyword>
<evidence type="ECO:0000259" key="3">
    <source>
        <dbReference type="Pfam" id="PF02525"/>
    </source>
</evidence>
<dbReference type="Proteomes" id="UP001596501">
    <property type="component" value="Unassembled WGS sequence"/>
</dbReference>
<sequence>MAEGQRALIVSAHPEPTSFQAALRAAAVEELAAQGFAVQVSDLCAMDFKATLGPEDFNDPRDTTRLNVSLEQRHAWQQGTLAPDVAIELDHLLAADLLLLMFPLWWFGPPAILKGWIDRVFVSGAVYGRTAVFEKGRLQGKRALLAVSTGAPSQSYGPHALNGDMNDILMPLHRGVLGFTGMTVLPPYVAYHVPYVGPAGRAALLSSWRHHLRALEHLPALPMPRLSDHPDALGAGERAH</sequence>
<organism evidence="4 5">
    <name type="scientific">Hydrogenophaga atypica</name>
    <dbReference type="NCBI Taxonomy" id="249409"/>
    <lineage>
        <taxon>Bacteria</taxon>
        <taxon>Pseudomonadati</taxon>
        <taxon>Pseudomonadota</taxon>
        <taxon>Betaproteobacteria</taxon>
        <taxon>Burkholderiales</taxon>
        <taxon>Comamonadaceae</taxon>
        <taxon>Hydrogenophaga</taxon>
    </lineage>
</organism>
<dbReference type="PANTHER" id="PTHR10204">
    <property type="entry name" value="NAD P H OXIDOREDUCTASE-RELATED"/>
    <property type="match status" value="1"/>
</dbReference>
<name>A0ABW2QN98_9BURK</name>
<accession>A0ABW2QN98</accession>
<dbReference type="Gene3D" id="3.40.50.360">
    <property type="match status" value="1"/>
</dbReference>
<dbReference type="EC" id="1.-.-.-" evidence="4"/>
<dbReference type="SUPFAM" id="SSF52218">
    <property type="entry name" value="Flavoproteins"/>
    <property type="match status" value="1"/>
</dbReference>
<evidence type="ECO:0000313" key="4">
    <source>
        <dbReference type="EMBL" id="MFC7410838.1"/>
    </source>
</evidence>
<dbReference type="EMBL" id="JBHTCA010000020">
    <property type="protein sequence ID" value="MFC7410838.1"/>
    <property type="molecule type" value="Genomic_DNA"/>
</dbReference>
<keyword evidence="2 4" id="KW-0560">Oxidoreductase</keyword>
<dbReference type="InterPro" id="IPR029039">
    <property type="entry name" value="Flavoprotein-like_sf"/>
</dbReference>
<dbReference type="RefSeq" id="WP_382199477.1">
    <property type="nucleotide sequence ID" value="NZ_JBHTCA010000020.1"/>
</dbReference>
<gene>
    <name evidence="4" type="ORF">ACFQPB_18425</name>
</gene>
<proteinExistence type="inferred from homology"/>
<dbReference type="GO" id="GO:0016491">
    <property type="term" value="F:oxidoreductase activity"/>
    <property type="evidence" value="ECO:0007669"/>
    <property type="project" value="UniProtKB-KW"/>
</dbReference>
<reference evidence="5" key="1">
    <citation type="journal article" date="2019" name="Int. J. Syst. Evol. Microbiol.">
        <title>The Global Catalogue of Microorganisms (GCM) 10K type strain sequencing project: providing services to taxonomists for standard genome sequencing and annotation.</title>
        <authorList>
            <consortium name="The Broad Institute Genomics Platform"/>
            <consortium name="The Broad Institute Genome Sequencing Center for Infectious Disease"/>
            <person name="Wu L."/>
            <person name="Ma J."/>
        </authorList>
    </citation>
    <scope>NUCLEOTIDE SEQUENCE [LARGE SCALE GENOMIC DNA]</scope>
    <source>
        <strain evidence="5">CGMCC 1.12371</strain>
    </source>
</reference>
<protein>
    <submittedName>
        <fullName evidence="4">NAD(P)H-dependent oxidoreductase</fullName>
        <ecNumber evidence="4">1.-.-.-</ecNumber>
        <ecNumber evidence="4">1.6.99.-</ecNumber>
    </submittedName>
</protein>
<comment type="caution">
    <text evidence="4">The sequence shown here is derived from an EMBL/GenBank/DDBJ whole genome shotgun (WGS) entry which is preliminary data.</text>
</comment>